<evidence type="ECO:0000313" key="1">
    <source>
        <dbReference type="EMBL" id="VFJ15174.1"/>
    </source>
</evidence>
<dbReference type="KEGG" id="nfn:NFRAN_2851"/>
<evidence type="ECO:0000313" key="2">
    <source>
        <dbReference type="Proteomes" id="UP000294299"/>
    </source>
</evidence>
<dbReference type="EMBL" id="LR216287">
    <property type="protein sequence ID" value="VFJ15174.1"/>
    <property type="molecule type" value="Genomic_DNA"/>
</dbReference>
<proteinExistence type="predicted"/>
<dbReference type="Proteomes" id="UP000294299">
    <property type="component" value="Chromosome NFRAN"/>
</dbReference>
<accession>A0A484IBP0</accession>
<organism evidence="1 2">
    <name type="scientific">Candidatus Nitrosocosmicus franklandianus</name>
    <dbReference type="NCBI Taxonomy" id="1798806"/>
    <lineage>
        <taxon>Archaea</taxon>
        <taxon>Nitrososphaerota</taxon>
        <taxon>Nitrososphaeria</taxon>
        <taxon>Nitrososphaerales</taxon>
        <taxon>Nitrososphaeraceae</taxon>
        <taxon>Candidatus Nitrosocosmicus</taxon>
    </lineage>
</organism>
<keyword evidence="2" id="KW-1185">Reference proteome</keyword>
<sequence>MINEICHKRRACYHIGQITDQNWELKVTNHNELTYPSLPAKHVGYNRKIGLN</sequence>
<reference evidence="1 2" key="1">
    <citation type="submission" date="2019-02" db="EMBL/GenBank/DDBJ databases">
        <authorList>
            <person name="Lehtovirta-Morley E L."/>
        </authorList>
    </citation>
    <scope>NUCLEOTIDE SEQUENCE [LARGE SCALE GENOMIC DNA]</scope>
    <source>
        <strain evidence="1">NFRAN1</strain>
    </source>
</reference>
<protein>
    <submittedName>
        <fullName evidence="1">Uncharacterized protein</fullName>
    </submittedName>
</protein>
<gene>
    <name evidence="1" type="ORF">NFRAN_2851</name>
</gene>
<dbReference type="AlphaFoldDB" id="A0A484IBP0"/>
<name>A0A484IBP0_9ARCH</name>